<dbReference type="EMBL" id="DF237336">
    <property type="protein sequence ID" value="GAQ87911.1"/>
    <property type="molecule type" value="Genomic_DNA"/>
</dbReference>
<sequence length="126" mass="12088">MAPRRALAHGAFFSVLLLALLLRTSAQGPNISTVLPGLLGGANASNVSAPAPAQAPVSAVAPAPAPALAATETAPAPAPAAREVGVVAGGVNATAPPPSSPAAVFTPGLWSFAITAAAISGLWAIL</sequence>
<evidence type="ECO:0000313" key="3">
    <source>
        <dbReference type="EMBL" id="GAQ87911.1"/>
    </source>
</evidence>
<keyword evidence="2" id="KW-0732">Signal</keyword>
<dbReference type="AlphaFoldDB" id="A0A1Y1IFN5"/>
<reference evidence="3 4" key="1">
    <citation type="journal article" date="2014" name="Nat. Commun.">
        <title>Klebsormidium flaccidum genome reveals primary factors for plant terrestrial adaptation.</title>
        <authorList>
            <person name="Hori K."/>
            <person name="Maruyama F."/>
            <person name="Fujisawa T."/>
            <person name="Togashi T."/>
            <person name="Yamamoto N."/>
            <person name="Seo M."/>
            <person name="Sato S."/>
            <person name="Yamada T."/>
            <person name="Mori H."/>
            <person name="Tajima N."/>
            <person name="Moriyama T."/>
            <person name="Ikeuchi M."/>
            <person name="Watanabe M."/>
            <person name="Wada H."/>
            <person name="Kobayashi K."/>
            <person name="Saito M."/>
            <person name="Masuda T."/>
            <person name="Sasaki-Sekimoto Y."/>
            <person name="Mashiguchi K."/>
            <person name="Awai K."/>
            <person name="Shimojima M."/>
            <person name="Masuda S."/>
            <person name="Iwai M."/>
            <person name="Nobusawa T."/>
            <person name="Narise T."/>
            <person name="Kondo S."/>
            <person name="Saito H."/>
            <person name="Sato R."/>
            <person name="Murakawa M."/>
            <person name="Ihara Y."/>
            <person name="Oshima-Yamada Y."/>
            <person name="Ohtaka K."/>
            <person name="Satoh M."/>
            <person name="Sonobe K."/>
            <person name="Ishii M."/>
            <person name="Ohtani R."/>
            <person name="Kanamori-Sato M."/>
            <person name="Honoki R."/>
            <person name="Miyazaki D."/>
            <person name="Mochizuki H."/>
            <person name="Umetsu J."/>
            <person name="Higashi K."/>
            <person name="Shibata D."/>
            <person name="Kamiya Y."/>
            <person name="Sato N."/>
            <person name="Nakamura Y."/>
            <person name="Tabata S."/>
            <person name="Ida S."/>
            <person name="Kurokawa K."/>
            <person name="Ohta H."/>
        </authorList>
    </citation>
    <scope>NUCLEOTIDE SEQUENCE [LARGE SCALE GENOMIC DNA]</scope>
    <source>
        <strain evidence="3 4">NIES-2285</strain>
    </source>
</reference>
<keyword evidence="1" id="KW-0812">Transmembrane</keyword>
<feature type="signal peptide" evidence="2">
    <location>
        <begin position="1"/>
        <end position="26"/>
    </location>
</feature>
<keyword evidence="4" id="KW-1185">Reference proteome</keyword>
<evidence type="ECO:0000313" key="4">
    <source>
        <dbReference type="Proteomes" id="UP000054558"/>
    </source>
</evidence>
<accession>A0A1Y1IFN5</accession>
<evidence type="ECO:0008006" key="5">
    <source>
        <dbReference type="Google" id="ProtNLM"/>
    </source>
</evidence>
<feature type="transmembrane region" description="Helical" evidence="1">
    <location>
        <begin position="104"/>
        <end position="125"/>
    </location>
</feature>
<feature type="chain" id="PRO_5012688587" description="Arabinogalactan protein" evidence="2">
    <location>
        <begin position="27"/>
        <end position="126"/>
    </location>
</feature>
<keyword evidence="1" id="KW-0472">Membrane</keyword>
<evidence type="ECO:0000256" key="1">
    <source>
        <dbReference type="SAM" id="Phobius"/>
    </source>
</evidence>
<proteinExistence type="predicted"/>
<evidence type="ECO:0000256" key="2">
    <source>
        <dbReference type="SAM" id="SignalP"/>
    </source>
</evidence>
<name>A0A1Y1IFN5_KLENI</name>
<organism evidence="3 4">
    <name type="scientific">Klebsormidium nitens</name>
    <name type="common">Green alga</name>
    <name type="synonym">Ulothrix nitens</name>
    <dbReference type="NCBI Taxonomy" id="105231"/>
    <lineage>
        <taxon>Eukaryota</taxon>
        <taxon>Viridiplantae</taxon>
        <taxon>Streptophyta</taxon>
        <taxon>Klebsormidiophyceae</taxon>
        <taxon>Klebsormidiales</taxon>
        <taxon>Klebsormidiaceae</taxon>
        <taxon>Klebsormidium</taxon>
    </lineage>
</organism>
<protein>
    <recommendedName>
        <fullName evidence="5">Arabinogalactan protein</fullName>
    </recommendedName>
</protein>
<dbReference type="Proteomes" id="UP000054558">
    <property type="component" value="Unassembled WGS sequence"/>
</dbReference>
<keyword evidence="1" id="KW-1133">Transmembrane helix</keyword>
<gene>
    <name evidence="3" type="ORF">KFL_003870080</name>
</gene>